<dbReference type="AlphaFoldDB" id="A0A6S6PQ59"/>
<proteinExistence type="predicted"/>
<dbReference type="EMBL" id="AP023326">
    <property type="protein sequence ID" value="BCI68821.1"/>
    <property type="molecule type" value="Genomic_DNA"/>
</dbReference>
<sequence length="83" mass="9853">MEVIVVMTMERGISNAPVILVVYSRDDAALPIIWRIERSWLWRPLSRMYSPERCSQRQNKATSSKKTGIPWYDENLKNYHEKL</sequence>
<evidence type="ECO:0000313" key="2">
    <source>
        <dbReference type="Proteomes" id="UP000515220"/>
    </source>
</evidence>
<organism evidence="1 2">
    <name type="scientific">Acetobacter aceti</name>
    <dbReference type="NCBI Taxonomy" id="435"/>
    <lineage>
        <taxon>Bacteria</taxon>
        <taxon>Pseudomonadati</taxon>
        <taxon>Pseudomonadota</taxon>
        <taxon>Alphaproteobacteria</taxon>
        <taxon>Acetobacterales</taxon>
        <taxon>Acetobacteraceae</taxon>
        <taxon>Acetobacter</taxon>
        <taxon>Acetobacter subgen. Acetobacter</taxon>
    </lineage>
</organism>
<accession>A0A6S6PQ59</accession>
<dbReference type="Proteomes" id="UP000515220">
    <property type="component" value="Chromosome"/>
</dbReference>
<reference evidence="1 2" key="1">
    <citation type="submission" date="2020-07" db="EMBL/GenBank/DDBJ databases">
        <title>Complete Genome Sequence of an acetic acid bacterium, Acetobacter aceti JCM20276.</title>
        <authorList>
            <person name="Hirose Y."/>
            <person name="Mihara H."/>
        </authorList>
    </citation>
    <scope>NUCLEOTIDE SEQUENCE [LARGE SCALE GENOMIC DNA]</scope>
    <source>
        <strain evidence="1 2">JCM20276</strain>
    </source>
</reference>
<name>A0A6S6PQ59_ACEAC</name>
<evidence type="ECO:0000313" key="1">
    <source>
        <dbReference type="EMBL" id="BCI68821.1"/>
    </source>
</evidence>
<protein>
    <submittedName>
        <fullName evidence="1">Uncharacterized protein</fullName>
    </submittedName>
</protein>
<gene>
    <name evidence="1" type="ORF">AAJCM20276_34450</name>
</gene>